<comment type="caution">
    <text evidence="1">The sequence shown here is derived from an EMBL/GenBank/DDBJ whole genome shotgun (WGS) entry which is preliminary data.</text>
</comment>
<accession>A0A1J5SEZ5</accession>
<dbReference type="EMBL" id="MLJW01000072">
    <property type="protein sequence ID" value="OIR02773.1"/>
    <property type="molecule type" value="Genomic_DNA"/>
</dbReference>
<dbReference type="AlphaFoldDB" id="A0A1J5SEZ5"/>
<organism evidence="1">
    <name type="scientific">mine drainage metagenome</name>
    <dbReference type="NCBI Taxonomy" id="410659"/>
    <lineage>
        <taxon>unclassified sequences</taxon>
        <taxon>metagenomes</taxon>
        <taxon>ecological metagenomes</taxon>
    </lineage>
</organism>
<protein>
    <submittedName>
        <fullName evidence="1">Uncharacterized protein</fullName>
    </submittedName>
</protein>
<gene>
    <name evidence="1" type="ORF">GALL_152270</name>
</gene>
<sequence length="222" mass="21700">MKKQLTVLAVAIAAALPAVAHAGQASATAGLHVSAGAGLTFGQIDGLGLHNVGAAGVTAGVGLSASPAGIPLALTASVTRLHGAGVTEQQADASLAYVYSPRAAPGLALMPTLAIGRGALIGGAAASHAAAGLAASYSFGASSPWALSASYLRGETIDGGTGSGTGPYQNGSLAVSYAHPLGLPGNASLAYQHVRWYSDTLPSGGDQYVRSDAVTLGYSQTF</sequence>
<reference evidence="1" key="1">
    <citation type="submission" date="2016-10" db="EMBL/GenBank/DDBJ databases">
        <title>Sequence of Gallionella enrichment culture.</title>
        <authorList>
            <person name="Poehlein A."/>
            <person name="Muehling M."/>
            <person name="Daniel R."/>
        </authorList>
    </citation>
    <scope>NUCLEOTIDE SEQUENCE</scope>
</reference>
<name>A0A1J5SEZ5_9ZZZZ</name>
<dbReference type="SUPFAM" id="SSF56935">
    <property type="entry name" value="Porins"/>
    <property type="match status" value="1"/>
</dbReference>
<evidence type="ECO:0000313" key="1">
    <source>
        <dbReference type="EMBL" id="OIR02773.1"/>
    </source>
</evidence>
<proteinExistence type="predicted"/>